<gene>
    <name evidence="1" type="primary">74</name>
    <name evidence="1" type="ORF">SEA_ALTADENA_74</name>
</gene>
<name>A0AA96HUH7_9CAUD</name>
<accession>A0AA96HUH7</accession>
<dbReference type="Proteomes" id="UP001304441">
    <property type="component" value="Segment"/>
</dbReference>
<evidence type="ECO:0000313" key="1">
    <source>
        <dbReference type="EMBL" id="WNO25896.1"/>
    </source>
</evidence>
<sequence length="87" mass="9839">MDKISRPHALAILERIRLQYASYLAGAPAEDGPRLRDSDHEELREGCWSIDWEEGPYEWALDFAGEVRLPGVLVEPINSFVLGIYPA</sequence>
<reference evidence="1 2" key="1">
    <citation type="submission" date="2023-08" db="EMBL/GenBank/DDBJ databases">
        <authorList>
            <person name="Beyer A.R."/>
            <person name="Cuttino I."/>
            <person name="Clifton D.R."/>
            <person name="Poitier J.S."/>
            <person name="White J."/>
            <person name="Ko C."/>
            <person name="Russell D.A."/>
            <person name="Jacobs-Sera D."/>
            <person name="Hatfull G.F."/>
        </authorList>
    </citation>
    <scope>NUCLEOTIDE SEQUENCE [LARGE SCALE GENOMIC DNA]</scope>
</reference>
<protein>
    <submittedName>
        <fullName evidence="1">Uncharacterized protein</fullName>
    </submittedName>
</protein>
<organism evidence="1 2">
    <name type="scientific">Arthrobacter phage Altadena</name>
    <dbReference type="NCBI Taxonomy" id="3059064"/>
    <lineage>
        <taxon>Viruses</taxon>
        <taxon>Duplodnaviria</taxon>
        <taxon>Heunggongvirae</taxon>
        <taxon>Uroviricota</taxon>
        <taxon>Caudoviricetes</taxon>
        <taxon>Berryhillviridae</taxon>
        <taxon>Altadenavirus</taxon>
        <taxon>Altadenavirus altadena</taxon>
    </lineage>
</organism>
<keyword evidence="2" id="KW-1185">Reference proteome</keyword>
<dbReference type="EMBL" id="OR521058">
    <property type="protein sequence ID" value="WNO25896.1"/>
    <property type="molecule type" value="Genomic_DNA"/>
</dbReference>
<proteinExistence type="predicted"/>
<evidence type="ECO:0000313" key="2">
    <source>
        <dbReference type="Proteomes" id="UP001304441"/>
    </source>
</evidence>